<sequence>MLVSHLTVTAQPLRGPANLCFCEQGFRQYCRLLPVPL</sequence>
<name>A0A0E9U5B7_ANGAN</name>
<protein>
    <submittedName>
        <fullName evidence="1">Uncharacterized protein</fullName>
    </submittedName>
</protein>
<evidence type="ECO:0000313" key="1">
    <source>
        <dbReference type="EMBL" id="JAH60163.1"/>
    </source>
</evidence>
<organism evidence="1">
    <name type="scientific">Anguilla anguilla</name>
    <name type="common">European freshwater eel</name>
    <name type="synonym">Muraena anguilla</name>
    <dbReference type="NCBI Taxonomy" id="7936"/>
    <lineage>
        <taxon>Eukaryota</taxon>
        <taxon>Metazoa</taxon>
        <taxon>Chordata</taxon>
        <taxon>Craniata</taxon>
        <taxon>Vertebrata</taxon>
        <taxon>Euteleostomi</taxon>
        <taxon>Actinopterygii</taxon>
        <taxon>Neopterygii</taxon>
        <taxon>Teleostei</taxon>
        <taxon>Anguilliformes</taxon>
        <taxon>Anguillidae</taxon>
        <taxon>Anguilla</taxon>
    </lineage>
</organism>
<reference evidence="1" key="1">
    <citation type="submission" date="2014-11" db="EMBL/GenBank/DDBJ databases">
        <authorList>
            <person name="Amaro Gonzalez C."/>
        </authorList>
    </citation>
    <scope>NUCLEOTIDE SEQUENCE</scope>
</reference>
<dbReference type="EMBL" id="GBXM01048414">
    <property type="protein sequence ID" value="JAH60163.1"/>
    <property type="molecule type" value="Transcribed_RNA"/>
</dbReference>
<proteinExistence type="predicted"/>
<reference evidence="1" key="2">
    <citation type="journal article" date="2015" name="Fish Shellfish Immunol.">
        <title>Early steps in the European eel (Anguilla anguilla)-Vibrio vulnificus interaction in the gills: Role of the RtxA13 toxin.</title>
        <authorList>
            <person name="Callol A."/>
            <person name="Pajuelo D."/>
            <person name="Ebbesson L."/>
            <person name="Teles M."/>
            <person name="MacKenzie S."/>
            <person name="Amaro C."/>
        </authorList>
    </citation>
    <scope>NUCLEOTIDE SEQUENCE</scope>
</reference>
<accession>A0A0E9U5B7</accession>
<dbReference type="AlphaFoldDB" id="A0A0E9U5B7"/>